<gene>
    <name evidence="2" type="ORF">SSLN_LOCUS18997</name>
</gene>
<dbReference type="OrthoDB" id="6150942at2759"/>
<dbReference type="InterPro" id="IPR000477">
    <property type="entry name" value="RT_dom"/>
</dbReference>
<reference evidence="4" key="1">
    <citation type="submission" date="2016-06" db="UniProtKB">
        <authorList>
            <consortium name="WormBaseParasite"/>
        </authorList>
    </citation>
    <scope>IDENTIFICATION</scope>
</reference>
<accession>A0A183TR99</accession>
<proteinExistence type="predicted"/>
<name>A0A183TR99_SCHSO</name>
<sequence>MLIQALEDRQAVHIAIIDFQKAFDTVPHQRLMYKLERSGIRDYLPKCIENFLMGRRQVVCISKEIEFCCGREWAPQG</sequence>
<dbReference type="Proteomes" id="UP000275846">
    <property type="component" value="Unassembled WGS sequence"/>
</dbReference>
<evidence type="ECO:0000313" key="3">
    <source>
        <dbReference type="Proteomes" id="UP000275846"/>
    </source>
</evidence>
<evidence type="ECO:0000313" key="2">
    <source>
        <dbReference type="EMBL" id="VDM05383.1"/>
    </source>
</evidence>
<organism evidence="4">
    <name type="scientific">Schistocephalus solidus</name>
    <name type="common">Tapeworm</name>
    <dbReference type="NCBI Taxonomy" id="70667"/>
    <lineage>
        <taxon>Eukaryota</taxon>
        <taxon>Metazoa</taxon>
        <taxon>Spiralia</taxon>
        <taxon>Lophotrochozoa</taxon>
        <taxon>Platyhelminthes</taxon>
        <taxon>Cestoda</taxon>
        <taxon>Eucestoda</taxon>
        <taxon>Diphyllobothriidea</taxon>
        <taxon>Diphyllobothriidae</taxon>
        <taxon>Schistocephalus</taxon>
    </lineage>
</organism>
<keyword evidence="3" id="KW-1185">Reference proteome</keyword>
<dbReference type="EMBL" id="UYSU01045927">
    <property type="protein sequence ID" value="VDM05383.1"/>
    <property type="molecule type" value="Genomic_DNA"/>
</dbReference>
<evidence type="ECO:0000313" key="4">
    <source>
        <dbReference type="WBParaSite" id="SSLN_0001971901-mRNA-1"/>
    </source>
</evidence>
<evidence type="ECO:0000259" key="1">
    <source>
        <dbReference type="PROSITE" id="PS50878"/>
    </source>
</evidence>
<feature type="domain" description="Reverse transcriptase" evidence="1">
    <location>
        <begin position="1"/>
        <end position="77"/>
    </location>
</feature>
<dbReference type="PROSITE" id="PS50878">
    <property type="entry name" value="RT_POL"/>
    <property type="match status" value="1"/>
</dbReference>
<dbReference type="WBParaSite" id="SSLN_0001971901-mRNA-1">
    <property type="protein sequence ID" value="SSLN_0001971901-mRNA-1"/>
    <property type="gene ID" value="SSLN_0001971901"/>
</dbReference>
<protein>
    <submittedName>
        <fullName evidence="4">Reverse transcriptase domain-containing protein</fullName>
    </submittedName>
</protein>
<reference evidence="2 3" key="2">
    <citation type="submission" date="2018-11" db="EMBL/GenBank/DDBJ databases">
        <authorList>
            <consortium name="Pathogen Informatics"/>
        </authorList>
    </citation>
    <scope>NUCLEOTIDE SEQUENCE [LARGE SCALE GENOMIC DNA]</scope>
    <source>
        <strain evidence="2 3">NST_G2</strain>
    </source>
</reference>
<dbReference type="AlphaFoldDB" id="A0A183TR99"/>